<feature type="domain" description="MPN" evidence="7">
    <location>
        <begin position="81"/>
        <end position="204"/>
    </location>
</feature>
<dbReference type="SUPFAM" id="SSF102712">
    <property type="entry name" value="JAB1/MPN domain"/>
    <property type="match status" value="1"/>
</dbReference>
<evidence type="ECO:0000256" key="1">
    <source>
        <dbReference type="ARBA" id="ARBA00010243"/>
    </source>
</evidence>
<dbReference type="EMBL" id="AZER01000004">
    <property type="protein sequence ID" value="KRL28608.1"/>
    <property type="molecule type" value="Genomic_DNA"/>
</dbReference>
<evidence type="ECO:0000256" key="2">
    <source>
        <dbReference type="ARBA" id="ARBA00022670"/>
    </source>
</evidence>
<keyword evidence="5" id="KW-0862">Zinc</keyword>
<dbReference type="PANTHER" id="PTHR30471">
    <property type="entry name" value="DNA REPAIR PROTEIN RADC"/>
    <property type="match status" value="1"/>
</dbReference>
<dbReference type="PROSITE" id="PS50249">
    <property type="entry name" value="MPN"/>
    <property type="match status" value="1"/>
</dbReference>
<dbReference type="PANTHER" id="PTHR30471:SF3">
    <property type="entry name" value="UPF0758 PROTEIN YEES-RELATED"/>
    <property type="match status" value="1"/>
</dbReference>
<keyword evidence="6" id="KW-0482">Metalloprotease</keyword>
<evidence type="ECO:0000313" key="9">
    <source>
        <dbReference type="Proteomes" id="UP000051445"/>
    </source>
</evidence>
<protein>
    <submittedName>
        <fullName evidence="8">DNA repair protein RadC</fullName>
    </submittedName>
</protein>
<dbReference type="InterPro" id="IPR037518">
    <property type="entry name" value="MPN"/>
</dbReference>
<evidence type="ECO:0000259" key="7">
    <source>
        <dbReference type="PROSITE" id="PS50249"/>
    </source>
</evidence>
<gene>
    <name evidence="8" type="ORF">FD27_GL001606</name>
</gene>
<evidence type="ECO:0000313" key="8">
    <source>
        <dbReference type="EMBL" id="KRL28608.1"/>
    </source>
</evidence>
<keyword evidence="2" id="KW-0645">Protease</keyword>
<dbReference type="PROSITE" id="PS01302">
    <property type="entry name" value="UPF0758"/>
    <property type="match status" value="1"/>
</dbReference>
<dbReference type="Gene3D" id="3.40.140.10">
    <property type="entry name" value="Cytidine Deaminase, domain 2"/>
    <property type="match status" value="1"/>
</dbReference>
<accession>A0A0R1P803</accession>
<dbReference type="InterPro" id="IPR025657">
    <property type="entry name" value="RadC_JAB"/>
</dbReference>
<keyword evidence="9" id="KW-1185">Reference proteome</keyword>
<dbReference type="RefSeq" id="WP_057748000.1">
    <property type="nucleotide sequence ID" value="NZ_AZER01000004.1"/>
</dbReference>
<dbReference type="GO" id="GO:0046872">
    <property type="term" value="F:metal ion binding"/>
    <property type="evidence" value="ECO:0007669"/>
    <property type="project" value="UniProtKB-KW"/>
</dbReference>
<evidence type="ECO:0000256" key="6">
    <source>
        <dbReference type="ARBA" id="ARBA00023049"/>
    </source>
</evidence>
<dbReference type="STRING" id="1423746.FD27_GL001606"/>
<evidence type="ECO:0000256" key="3">
    <source>
        <dbReference type="ARBA" id="ARBA00022723"/>
    </source>
</evidence>
<evidence type="ECO:0000256" key="4">
    <source>
        <dbReference type="ARBA" id="ARBA00022801"/>
    </source>
</evidence>
<dbReference type="CDD" id="cd08071">
    <property type="entry name" value="MPN_DUF2466"/>
    <property type="match status" value="1"/>
</dbReference>
<comment type="similarity">
    <text evidence="1">Belongs to the UPF0758 family.</text>
</comment>
<dbReference type="Pfam" id="PF04002">
    <property type="entry name" value="RadC"/>
    <property type="match status" value="1"/>
</dbReference>
<dbReference type="OrthoDB" id="9804482at2"/>
<reference evidence="8 9" key="1">
    <citation type="journal article" date="2015" name="Genome Announc.">
        <title>Expanding the biotechnology potential of lactobacilli through comparative genomics of 213 strains and associated genera.</title>
        <authorList>
            <person name="Sun Z."/>
            <person name="Harris H.M."/>
            <person name="McCann A."/>
            <person name="Guo C."/>
            <person name="Argimon S."/>
            <person name="Zhang W."/>
            <person name="Yang X."/>
            <person name="Jeffery I.B."/>
            <person name="Cooney J.C."/>
            <person name="Kagawa T.F."/>
            <person name="Liu W."/>
            <person name="Song Y."/>
            <person name="Salvetti E."/>
            <person name="Wrobel A."/>
            <person name="Rasinkangas P."/>
            <person name="Parkhill J."/>
            <person name="Rea M.C."/>
            <person name="O'Sullivan O."/>
            <person name="Ritari J."/>
            <person name="Douillard F.P."/>
            <person name="Paul Ross R."/>
            <person name="Yang R."/>
            <person name="Briner A.E."/>
            <person name="Felis G.E."/>
            <person name="de Vos W.M."/>
            <person name="Barrangou R."/>
            <person name="Klaenhammer T.R."/>
            <person name="Caufield P.W."/>
            <person name="Cui Y."/>
            <person name="Zhang H."/>
            <person name="O'Toole P.W."/>
        </authorList>
    </citation>
    <scope>NUCLEOTIDE SEQUENCE [LARGE SCALE GENOMIC DNA]</scope>
    <source>
        <strain evidence="8 9">DSM 13145</strain>
    </source>
</reference>
<sequence length="206" mass="23554">MKLGNEQQYVRLVHTIFDSNNDGRTKLATNFLQKFPTANAVKNMDDEDYAECITWHPQMKSFLDTIHLGRLIQLSHRPLLGHAFSSFILSTEMMDLLADNDQETVLLVVTDVRNNIIDIQELFRGGRSECPLYPERVFNQALKKSAAGLAVVHNHPSGNVEPSAQDLVMAKRLHRGCNILGLQFLDFMIIGHESYYSWRENQRHTS</sequence>
<keyword evidence="4" id="KW-0378">Hydrolase</keyword>
<dbReference type="InterPro" id="IPR020891">
    <property type="entry name" value="UPF0758_CS"/>
</dbReference>
<dbReference type="AlphaFoldDB" id="A0A0R1P803"/>
<organism evidence="8 9">
    <name type="scientific">Limosilactobacillus frumenti DSM 13145</name>
    <dbReference type="NCBI Taxonomy" id="1423746"/>
    <lineage>
        <taxon>Bacteria</taxon>
        <taxon>Bacillati</taxon>
        <taxon>Bacillota</taxon>
        <taxon>Bacilli</taxon>
        <taxon>Lactobacillales</taxon>
        <taxon>Lactobacillaceae</taxon>
        <taxon>Limosilactobacillus</taxon>
    </lineage>
</organism>
<dbReference type="InterPro" id="IPR001405">
    <property type="entry name" value="UPF0758"/>
</dbReference>
<dbReference type="PATRIC" id="fig|1423746.3.peg.1636"/>
<name>A0A0R1P803_9LACO</name>
<comment type="caution">
    <text evidence="8">The sequence shown here is derived from an EMBL/GenBank/DDBJ whole genome shotgun (WGS) entry which is preliminary data.</text>
</comment>
<dbReference type="GO" id="GO:0006508">
    <property type="term" value="P:proteolysis"/>
    <property type="evidence" value="ECO:0007669"/>
    <property type="project" value="UniProtKB-KW"/>
</dbReference>
<keyword evidence="3" id="KW-0479">Metal-binding</keyword>
<dbReference type="Proteomes" id="UP000051445">
    <property type="component" value="Unassembled WGS sequence"/>
</dbReference>
<dbReference type="GO" id="GO:0008237">
    <property type="term" value="F:metallopeptidase activity"/>
    <property type="evidence" value="ECO:0007669"/>
    <property type="project" value="UniProtKB-KW"/>
</dbReference>
<evidence type="ECO:0000256" key="5">
    <source>
        <dbReference type="ARBA" id="ARBA00022833"/>
    </source>
</evidence>
<proteinExistence type="inferred from homology"/>